<protein>
    <submittedName>
        <fullName evidence="1">Uncharacterized protein</fullName>
    </submittedName>
</protein>
<evidence type="ECO:0000313" key="2">
    <source>
        <dbReference type="Proteomes" id="UP001227268"/>
    </source>
</evidence>
<evidence type="ECO:0000313" key="1">
    <source>
        <dbReference type="EMBL" id="KAJ9103894.1"/>
    </source>
</evidence>
<dbReference type="Proteomes" id="UP001227268">
    <property type="component" value="Unassembled WGS sequence"/>
</dbReference>
<comment type="caution">
    <text evidence="1">The sequence shown here is derived from an EMBL/GenBank/DDBJ whole genome shotgun (WGS) entry which is preliminary data.</text>
</comment>
<gene>
    <name evidence="1" type="ORF">QFC21_002357</name>
</gene>
<proteinExistence type="predicted"/>
<accession>A0ACC2VXV8</accession>
<reference evidence="1" key="1">
    <citation type="submission" date="2023-04" db="EMBL/GenBank/DDBJ databases">
        <title>Draft Genome sequencing of Naganishia species isolated from polar environments using Oxford Nanopore Technology.</title>
        <authorList>
            <person name="Leo P."/>
            <person name="Venkateswaran K."/>
        </authorList>
    </citation>
    <scope>NUCLEOTIDE SEQUENCE</scope>
    <source>
        <strain evidence="1">MNA-CCFEE 5423</strain>
    </source>
</reference>
<dbReference type="EMBL" id="JASBWT010000006">
    <property type="protein sequence ID" value="KAJ9103894.1"/>
    <property type="molecule type" value="Genomic_DNA"/>
</dbReference>
<sequence>MVKKTSAATAPKGAKSPVAKPTPERRSTRATTAATPVREAAEKPISSASKKRKTSDDFLDEAPKGKEESAKKARASTAKKTPAATTPSKEKDVTIAKPVVTAVTTVDELPLPTTKAAPTTAGKGKKAVAAKKAAAADPGLVKPSADKPAEGLKSALKKTTPAPAPEKSTKKKASAPAAGKKAKTQEDDAFIHGFSSSEGEDSDDDDESDIDMDGGKGKHAALDVKTLPTIAKDDKSVQRKLTKAKKKNDKERGVLYLGRIPHGFYEDEMKAYFSQFGDISRLRLARNRKTGASKHFAYIEMSSKAVAEITADTMNNYLLMGHILQCHLVPQEKLHPDLWVGANKKWRRVPAARIERSSYGKERTESEQAKVRSKLFKKDQARRQKIKDLGIDYDYTGFTKPDGAEEASMKA</sequence>
<keyword evidence="2" id="KW-1185">Reference proteome</keyword>
<name>A0ACC2VXV8_9TREE</name>
<organism evidence="1 2">
    <name type="scientific">Naganishia friedmannii</name>
    <dbReference type="NCBI Taxonomy" id="89922"/>
    <lineage>
        <taxon>Eukaryota</taxon>
        <taxon>Fungi</taxon>
        <taxon>Dikarya</taxon>
        <taxon>Basidiomycota</taxon>
        <taxon>Agaricomycotina</taxon>
        <taxon>Tremellomycetes</taxon>
        <taxon>Filobasidiales</taxon>
        <taxon>Filobasidiaceae</taxon>
        <taxon>Naganishia</taxon>
    </lineage>
</organism>